<dbReference type="EMBL" id="FWZD01000077">
    <property type="protein sequence ID" value="SME51201.1"/>
    <property type="molecule type" value="Genomic_DNA"/>
</dbReference>
<dbReference type="AlphaFoldDB" id="A0A1Y6AYN8"/>
<sequence>MLKKCGITLLIVALAAGCSSKTDENVKKEQNVVQKKVEQVKVEPKVDLVKVEKDKRQKYSSNMLFIFKNTANTDSNIAELLELARVRPMLFGSQDWKTDLNKQHEQIGYDYDAIKKYPQEQIPDAFKNCHDILLKSYDTKLRGGEKILQAVNETNSGKMAEGINLRIESRDLFDKYTKDIMSVPDPK</sequence>
<accession>A0A1Y6AYN8</accession>
<evidence type="ECO:0000313" key="1">
    <source>
        <dbReference type="EMBL" id="SME51201.1"/>
    </source>
</evidence>
<gene>
    <name evidence="1" type="ORF">BACERE00185_05653</name>
</gene>
<evidence type="ECO:0008006" key="3">
    <source>
        <dbReference type="Google" id="ProtNLM"/>
    </source>
</evidence>
<proteinExistence type="predicted"/>
<dbReference type="RefSeq" id="WP_088030098.1">
    <property type="nucleotide sequence ID" value="NZ_FWZD01000077.1"/>
</dbReference>
<dbReference type="PROSITE" id="PS51257">
    <property type="entry name" value="PROKAR_LIPOPROTEIN"/>
    <property type="match status" value="1"/>
</dbReference>
<reference evidence="2" key="1">
    <citation type="submission" date="2017-04" db="EMBL/GenBank/DDBJ databases">
        <authorList>
            <person name="Criscuolo A."/>
        </authorList>
    </citation>
    <scope>NUCLEOTIDE SEQUENCE [LARGE SCALE GENOMIC DNA]</scope>
</reference>
<protein>
    <recommendedName>
        <fullName evidence="3">Lipoprotein</fullName>
    </recommendedName>
</protein>
<organism evidence="1 2">
    <name type="scientific">Bacillus mobilis</name>
    <dbReference type="NCBI Taxonomy" id="2026190"/>
    <lineage>
        <taxon>Bacteria</taxon>
        <taxon>Bacillati</taxon>
        <taxon>Bacillota</taxon>
        <taxon>Bacilli</taxon>
        <taxon>Bacillales</taxon>
        <taxon>Bacillaceae</taxon>
        <taxon>Bacillus</taxon>
        <taxon>Bacillus cereus group</taxon>
    </lineage>
</organism>
<dbReference type="Proteomes" id="UP000194439">
    <property type="component" value="Unassembled WGS sequence"/>
</dbReference>
<name>A0A1Y6AYN8_9BACI</name>
<evidence type="ECO:0000313" key="2">
    <source>
        <dbReference type="Proteomes" id="UP000194439"/>
    </source>
</evidence>